<dbReference type="GO" id="GO:0005524">
    <property type="term" value="F:ATP binding"/>
    <property type="evidence" value="ECO:0007669"/>
    <property type="project" value="UniProtKB-KW"/>
</dbReference>
<evidence type="ECO:0000256" key="1">
    <source>
        <dbReference type="ARBA" id="ARBA00001946"/>
    </source>
</evidence>
<name>X1CPF6_9ZZZZ</name>
<keyword evidence="7" id="KW-0067">ATP-binding</keyword>
<dbReference type="InterPro" id="IPR018022">
    <property type="entry name" value="IPT"/>
</dbReference>
<dbReference type="AlphaFoldDB" id="X1CPF6"/>
<dbReference type="InterPro" id="IPR027417">
    <property type="entry name" value="P-loop_NTPase"/>
</dbReference>
<evidence type="ECO:0000256" key="2">
    <source>
        <dbReference type="ARBA" id="ARBA00005842"/>
    </source>
</evidence>
<keyword evidence="5" id="KW-0819">tRNA processing</keyword>
<keyword evidence="4" id="KW-0808">Transferase</keyword>
<dbReference type="PANTHER" id="PTHR11088:SF60">
    <property type="entry name" value="TRNA DIMETHYLALLYLTRANSFERASE"/>
    <property type="match status" value="1"/>
</dbReference>
<evidence type="ECO:0000313" key="10">
    <source>
        <dbReference type="EMBL" id="GAG86131.1"/>
    </source>
</evidence>
<feature type="non-terminal residue" evidence="10">
    <location>
        <position position="166"/>
    </location>
</feature>
<protein>
    <recommendedName>
        <fullName evidence="3">tRNA dimethylallyltransferase</fullName>
        <ecNumber evidence="3">2.5.1.75</ecNumber>
    </recommendedName>
</protein>
<comment type="caution">
    <text evidence="10">The sequence shown here is derived from an EMBL/GenBank/DDBJ whole genome shotgun (WGS) entry which is preliminary data.</text>
</comment>
<dbReference type="InterPro" id="IPR039657">
    <property type="entry name" value="Dimethylallyltransferase"/>
</dbReference>
<organism evidence="10">
    <name type="scientific">marine sediment metagenome</name>
    <dbReference type="NCBI Taxonomy" id="412755"/>
    <lineage>
        <taxon>unclassified sequences</taxon>
        <taxon>metagenomes</taxon>
        <taxon>ecological metagenomes</taxon>
    </lineage>
</organism>
<evidence type="ECO:0000256" key="5">
    <source>
        <dbReference type="ARBA" id="ARBA00022694"/>
    </source>
</evidence>
<evidence type="ECO:0000256" key="3">
    <source>
        <dbReference type="ARBA" id="ARBA00012665"/>
    </source>
</evidence>
<dbReference type="NCBIfam" id="TIGR00174">
    <property type="entry name" value="miaA"/>
    <property type="match status" value="1"/>
</dbReference>
<dbReference type="GO" id="GO:0052381">
    <property type="term" value="F:tRNA dimethylallyltransferase activity"/>
    <property type="evidence" value="ECO:0007669"/>
    <property type="project" value="UniProtKB-EC"/>
</dbReference>
<evidence type="ECO:0000256" key="9">
    <source>
        <dbReference type="ARBA" id="ARBA00049563"/>
    </source>
</evidence>
<evidence type="ECO:0000256" key="8">
    <source>
        <dbReference type="ARBA" id="ARBA00022842"/>
    </source>
</evidence>
<comment type="cofactor">
    <cofactor evidence="1">
        <name>Mg(2+)</name>
        <dbReference type="ChEBI" id="CHEBI:18420"/>
    </cofactor>
</comment>
<dbReference type="Pfam" id="PF01715">
    <property type="entry name" value="IPPT"/>
    <property type="match status" value="1"/>
</dbReference>
<accession>X1CPF6</accession>
<sequence length="166" mass="18120">MKNSEKIPLVVILGPTAVGKSELAIKLAQSFGLEIINADSMQVYRGMDIGSAKPSLKARTLVPHHLIDIKDPGEDFSAAQFKDEASTIIFSLAQENKKALVVGGTGFYIKALTKGLFPAPSADLKLREKLKEKERTQGKGCLYKELKKVDPEAASKLHPNDTFRIV</sequence>
<keyword evidence="6" id="KW-0547">Nucleotide-binding</keyword>
<evidence type="ECO:0000256" key="7">
    <source>
        <dbReference type="ARBA" id="ARBA00022840"/>
    </source>
</evidence>
<gene>
    <name evidence="10" type="ORF">S01H4_24505</name>
</gene>
<reference evidence="10" key="1">
    <citation type="journal article" date="2014" name="Front. Microbiol.">
        <title>High frequency of phylogenetically diverse reductive dehalogenase-homologous genes in deep subseafloor sedimentary metagenomes.</title>
        <authorList>
            <person name="Kawai M."/>
            <person name="Futagami T."/>
            <person name="Toyoda A."/>
            <person name="Takaki Y."/>
            <person name="Nishi S."/>
            <person name="Hori S."/>
            <person name="Arai W."/>
            <person name="Tsubouchi T."/>
            <person name="Morono Y."/>
            <person name="Uchiyama I."/>
            <person name="Ito T."/>
            <person name="Fujiyama A."/>
            <person name="Inagaki F."/>
            <person name="Takami H."/>
        </authorList>
    </citation>
    <scope>NUCLEOTIDE SEQUENCE</scope>
    <source>
        <strain evidence="10">Expedition CK06-06</strain>
    </source>
</reference>
<dbReference type="EMBL" id="BART01011519">
    <property type="protein sequence ID" value="GAG86131.1"/>
    <property type="molecule type" value="Genomic_DNA"/>
</dbReference>
<dbReference type="PANTHER" id="PTHR11088">
    <property type="entry name" value="TRNA DIMETHYLALLYLTRANSFERASE"/>
    <property type="match status" value="1"/>
</dbReference>
<dbReference type="EC" id="2.5.1.75" evidence="3"/>
<dbReference type="Gene3D" id="3.40.50.300">
    <property type="entry name" value="P-loop containing nucleotide triphosphate hydrolases"/>
    <property type="match status" value="1"/>
</dbReference>
<dbReference type="SUPFAM" id="SSF52540">
    <property type="entry name" value="P-loop containing nucleoside triphosphate hydrolases"/>
    <property type="match status" value="1"/>
</dbReference>
<proteinExistence type="inferred from homology"/>
<comment type="catalytic activity">
    <reaction evidence="9">
        <text>adenosine(37) in tRNA + dimethylallyl diphosphate = N(6)-dimethylallyladenosine(37) in tRNA + diphosphate</text>
        <dbReference type="Rhea" id="RHEA:26482"/>
        <dbReference type="Rhea" id="RHEA-COMP:10162"/>
        <dbReference type="Rhea" id="RHEA-COMP:10375"/>
        <dbReference type="ChEBI" id="CHEBI:33019"/>
        <dbReference type="ChEBI" id="CHEBI:57623"/>
        <dbReference type="ChEBI" id="CHEBI:74411"/>
        <dbReference type="ChEBI" id="CHEBI:74415"/>
        <dbReference type="EC" id="2.5.1.75"/>
    </reaction>
</comment>
<comment type="similarity">
    <text evidence="2">Belongs to the IPP transferase family.</text>
</comment>
<keyword evidence="8" id="KW-0460">Magnesium</keyword>
<evidence type="ECO:0000256" key="4">
    <source>
        <dbReference type="ARBA" id="ARBA00022679"/>
    </source>
</evidence>
<dbReference type="GO" id="GO:0006400">
    <property type="term" value="P:tRNA modification"/>
    <property type="evidence" value="ECO:0007669"/>
    <property type="project" value="TreeGrafter"/>
</dbReference>
<evidence type="ECO:0000256" key="6">
    <source>
        <dbReference type="ARBA" id="ARBA00022741"/>
    </source>
</evidence>